<accession>A0ABV5F6W2</accession>
<reference evidence="1 2" key="1">
    <citation type="submission" date="2024-09" db="EMBL/GenBank/DDBJ databases">
        <authorList>
            <person name="Sun Q."/>
            <person name="Mori K."/>
        </authorList>
    </citation>
    <scope>NUCLEOTIDE SEQUENCE [LARGE SCALE GENOMIC DNA]</scope>
    <source>
        <strain evidence="1 2">CECT 8622</strain>
    </source>
</reference>
<keyword evidence="2" id="KW-1185">Reference proteome</keyword>
<name>A0ABV5F6W2_9FLAO</name>
<dbReference type="Proteomes" id="UP001589585">
    <property type="component" value="Unassembled WGS sequence"/>
</dbReference>
<organism evidence="1 2">
    <name type="scientific">Mariniflexile ostreae</name>
    <dbReference type="NCBI Taxonomy" id="1520892"/>
    <lineage>
        <taxon>Bacteria</taxon>
        <taxon>Pseudomonadati</taxon>
        <taxon>Bacteroidota</taxon>
        <taxon>Flavobacteriia</taxon>
        <taxon>Flavobacteriales</taxon>
        <taxon>Flavobacteriaceae</taxon>
        <taxon>Mariniflexile</taxon>
    </lineage>
</organism>
<evidence type="ECO:0000313" key="2">
    <source>
        <dbReference type="Proteomes" id="UP001589585"/>
    </source>
</evidence>
<comment type="caution">
    <text evidence="1">The sequence shown here is derived from an EMBL/GenBank/DDBJ whole genome shotgun (WGS) entry which is preliminary data.</text>
</comment>
<sequence>MNKTVLSALVVLCLITSCKTKGVSDIAVGECELFKIGNFSFYNPRVYERPIMFQKGSHTLLYPDYLPVWYAGYCAENLPSYFKEKSDFIKHIYSKKIAQRSLPYYDQMYEANKNNLKGAPAFYHDDFFLVFRGTVSVKNLKSNNEYLLVSGKSYIADESDYDKNTDFYEKDVKSMFAFILEDGVYKFVDVDLVMGNFSKYQNDKVLDILNAKTLVETVCVENVNNVKKIDFDSSKLPKWVYNKSELDEE</sequence>
<evidence type="ECO:0008006" key="3">
    <source>
        <dbReference type="Google" id="ProtNLM"/>
    </source>
</evidence>
<proteinExistence type="predicted"/>
<dbReference type="PROSITE" id="PS51257">
    <property type="entry name" value="PROKAR_LIPOPROTEIN"/>
    <property type="match status" value="1"/>
</dbReference>
<protein>
    <recommendedName>
        <fullName evidence="3">DKNYY family protein</fullName>
    </recommendedName>
</protein>
<dbReference type="EMBL" id="JBHMFC010000001">
    <property type="protein sequence ID" value="MFB9055186.1"/>
    <property type="molecule type" value="Genomic_DNA"/>
</dbReference>
<evidence type="ECO:0000313" key="1">
    <source>
        <dbReference type="EMBL" id="MFB9055186.1"/>
    </source>
</evidence>
<dbReference type="RefSeq" id="WP_379859372.1">
    <property type="nucleotide sequence ID" value="NZ_JBHMFC010000001.1"/>
</dbReference>
<gene>
    <name evidence="1" type="ORF">ACFFU9_00380</name>
</gene>